<dbReference type="OrthoDB" id="18595at2759"/>
<evidence type="ECO:0000256" key="1">
    <source>
        <dbReference type="ARBA" id="ARBA00004173"/>
    </source>
</evidence>
<sequence length="163" mass="19299">MFRSLIRPFNAQRSTLLKPSNAPVTLPMRSFSQSIVNYKTNTSTYTKENVHDLKTFLTLIGRNCVEHLDLFEGDLNKFIETPSKKMKDMGIDTRTRRYMLRWKHKFVNDLEPLREHKRGVKKNGGERKAKTVKAKRRALQRLEDKEKFSQEEMDAEHRGERLF</sequence>
<dbReference type="AlphaFoldDB" id="A0A8X7NMK1"/>
<evidence type="ECO:0000256" key="6">
    <source>
        <dbReference type="SAM" id="MobiDB-lite"/>
    </source>
</evidence>
<feature type="compositionally biased region" description="Basic and acidic residues" evidence="6">
    <location>
        <begin position="140"/>
        <end position="163"/>
    </location>
</feature>
<evidence type="ECO:0000256" key="3">
    <source>
        <dbReference type="ARBA" id="ARBA00023128"/>
    </source>
</evidence>
<name>A0A8X7NMK1_CANPA</name>
<dbReference type="GO" id="GO:0005739">
    <property type="term" value="C:mitochondrion"/>
    <property type="evidence" value="ECO:0007669"/>
    <property type="project" value="UniProtKB-SubCell"/>
</dbReference>
<evidence type="ECO:0000256" key="5">
    <source>
        <dbReference type="ARBA" id="ARBA00035341"/>
    </source>
</evidence>
<dbReference type="PANTHER" id="PTHR28235:SF1">
    <property type="entry name" value="SMALL RIBOSOMAL SUBUNIT PROTEIN MS41"/>
    <property type="match status" value="1"/>
</dbReference>
<dbReference type="Pfam" id="PF09597">
    <property type="entry name" value="SAM_Ribosomal_mS41"/>
    <property type="match status" value="1"/>
</dbReference>
<dbReference type="SMART" id="SM01238">
    <property type="entry name" value="IGR"/>
    <property type="match status" value="1"/>
</dbReference>
<dbReference type="EMBL" id="JABWAB010000003">
    <property type="protein sequence ID" value="KAF6057003.1"/>
    <property type="molecule type" value="Genomic_DNA"/>
</dbReference>
<protein>
    <recommendedName>
        <fullName evidence="4">Small ribosomal subunit protein mS41</fullName>
    </recommendedName>
    <alternativeName>
        <fullName evidence="5">Protein FYV4, mitochondrial</fullName>
    </alternativeName>
</protein>
<dbReference type="PANTHER" id="PTHR28235">
    <property type="entry name" value="PROTEIN FYV4, MITOCHONDRIAL"/>
    <property type="match status" value="1"/>
</dbReference>
<evidence type="ECO:0000256" key="2">
    <source>
        <dbReference type="ARBA" id="ARBA00010492"/>
    </source>
</evidence>
<evidence type="ECO:0000256" key="4">
    <source>
        <dbReference type="ARBA" id="ARBA00035129"/>
    </source>
</evidence>
<reference evidence="8" key="1">
    <citation type="submission" date="2020-03" db="EMBL/GenBank/DDBJ databases">
        <title>FDA dAtabase for Regulatory Grade micrObial Sequences (FDA-ARGOS): Supporting development and validation of Infectious Disease Dx tests.</title>
        <authorList>
            <person name="Campos J."/>
            <person name="Goldberg B."/>
            <person name="Tallon L."/>
            <person name="Sadzewicz L."/>
            <person name="Vavikolanu K."/>
            <person name="Mehta A."/>
            <person name="Aluvathingal J."/>
            <person name="Nadendla S."/>
            <person name="Nandy P."/>
            <person name="Geyer C."/>
            <person name="Yan Y."/>
            <person name="Sichtig H."/>
        </authorList>
    </citation>
    <scope>NUCLEOTIDE SEQUENCE [LARGE SCALE GENOMIC DNA]</scope>
    <source>
        <strain evidence="8">FDAARGOS_652</strain>
    </source>
</reference>
<evidence type="ECO:0000259" key="7">
    <source>
        <dbReference type="SMART" id="SM01238"/>
    </source>
</evidence>
<dbReference type="Proteomes" id="UP000590412">
    <property type="component" value="Unassembled WGS sequence"/>
</dbReference>
<accession>A0A8X7NMK1</accession>
<dbReference type="InterPro" id="IPR039603">
    <property type="entry name" value="Ribosomal_mS41"/>
</dbReference>
<gene>
    <name evidence="8" type="ORF">FOB60_001558</name>
</gene>
<comment type="caution">
    <text evidence="8">The sequence shown here is derived from an EMBL/GenBank/DDBJ whole genome shotgun (WGS) entry which is preliminary data.</text>
</comment>
<keyword evidence="3" id="KW-0496">Mitochondrion</keyword>
<comment type="similarity">
    <text evidence="2">Belongs to the mitochondrion-specific ribosomal protein mS41 family.</text>
</comment>
<feature type="region of interest" description="Disordered" evidence="6">
    <location>
        <begin position="119"/>
        <end position="163"/>
    </location>
</feature>
<feature type="compositionally biased region" description="Basic residues" evidence="6">
    <location>
        <begin position="130"/>
        <end position="139"/>
    </location>
</feature>
<evidence type="ECO:0000313" key="9">
    <source>
        <dbReference type="Proteomes" id="UP000590412"/>
    </source>
</evidence>
<proteinExistence type="inferred from homology"/>
<evidence type="ECO:0000313" key="8">
    <source>
        <dbReference type="EMBL" id="KAF6057003.1"/>
    </source>
</evidence>
<dbReference type="InterPro" id="IPR019083">
    <property type="entry name" value="SAM_Ribosomal_mS41"/>
</dbReference>
<comment type="subcellular location">
    <subcellularLocation>
        <location evidence="1">Mitochondrion</location>
    </subcellularLocation>
</comment>
<organism evidence="8 9">
    <name type="scientific">Candida parapsilosis</name>
    <name type="common">Yeast</name>
    <dbReference type="NCBI Taxonomy" id="5480"/>
    <lineage>
        <taxon>Eukaryota</taxon>
        <taxon>Fungi</taxon>
        <taxon>Dikarya</taxon>
        <taxon>Ascomycota</taxon>
        <taxon>Saccharomycotina</taxon>
        <taxon>Pichiomycetes</taxon>
        <taxon>Debaryomycetaceae</taxon>
        <taxon>Candida/Lodderomyces clade</taxon>
        <taxon>Candida</taxon>
    </lineage>
</organism>
<feature type="domain" description="Small ribosomal subunit protein mS41 SAM" evidence="7">
    <location>
        <begin position="53"/>
        <end position="109"/>
    </location>
</feature>